<dbReference type="Gene3D" id="3.20.100.30">
    <property type="entry name" value="VTC, catalytic tunnel domain"/>
    <property type="match status" value="1"/>
</dbReference>
<comment type="subcellular location">
    <subcellularLocation>
        <location evidence="1">Endomembrane system</location>
        <topology evidence="1">Multi-pass membrane protein</topology>
    </subcellularLocation>
</comment>
<evidence type="ECO:0000313" key="9">
    <source>
        <dbReference type="Proteomes" id="UP000242474"/>
    </source>
</evidence>
<dbReference type="AlphaFoldDB" id="A0A2G5BA66"/>
<evidence type="ECO:0000256" key="5">
    <source>
        <dbReference type="SAM" id="MobiDB-lite"/>
    </source>
</evidence>
<proteinExistence type="predicted"/>
<evidence type="ECO:0000256" key="1">
    <source>
        <dbReference type="ARBA" id="ARBA00004127"/>
    </source>
</evidence>
<dbReference type="InterPro" id="IPR018966">
    <property type="entry name" value="VTC_domain"/>
</dbReference>
<dbReference type="GO" id="GO:0006799">
    <property type="term" value="P:polyphosphate biosynthetic process"/>
    <property type="evidence" value="ECO:0007669"/>
    <property type="project" value="UniProtKB-ARBA"/>
</dbReference>
<dbReference type="OrthoDB" id="5562722at2759"/>
<feature type="compositionally biased region" description="Low complexity" evidence="5">
    <location>
        <begin position="254"/>
        <end position="269"/>
    </location>
</feature>
<accession>A0A2G5BA66</accession>
<keyword evidence="2 6" id="KW-0812">Transmembrane</keyword>
<evidence type="ECO:0000256" key="2">
    <source>
        <dbReference type="ARBA" id="ARBA00022692"/>
    </source>
</evidence>
<name>A0A2G5BA66_COERN</name>
<evidence type="ECO:0000256" key="4">
    <source>
        <dbReference type="ARBA" id="ARBA00023136"/>
    </source>
</evidence>
<dbReference type="InterPro" id="IPR042267">
    <property type="entry name" value="VTC_sf"/>
</dbReference>
<keyword evidence="4 6" id="KW-0472">Membrane</keyword>
<dbReference type="PANTHER" id="PTHR46140">
    <property type="entry name" value="VACUOLAR TRANSPORTER CHAPERONE 1-RELATED"/>
    <property type="match status" value="1"/>
</dbReference>
<gene>
    <name evidence="8" type="ORF">COEREDRAFT_81626</name>
</gene>
<protein>
    <recommendedName>
        <fullName evidence="7">VTC domain-containing protein</fullName>
    </recommendedName>
</protein>
<dbReference type="GO" id="GO:0012505">
    <property type="term" value="C:endomembrane system"/>
    <property type="evidence" value="ECO:0007669"/>
    <property type="project" value="UniProtKB-SubCell"/>
</dbReference>
<evidence type="ECO:0000313" key="8">
    <source>
        <dbReference type="EMBL" id="PIA15904.1"/>
    </source>
</evidence>
<dbReference type="PANTHER" id="PTHR46140:SF1">
    <property type="entry name" value="VACUOLAR TRANSPORTER CHAPERONE COMPLEX SUBUNIT 4-RELATED"/>
    <property type="match status" value="1"/>
</dbReference>
<dbReference type="STRING" id="763665.A0A2G5BA66"/>
<feature type="domain" description="VTC" evidence="7">
    <location>
        <begin position="303"/>
        <end position="550"/>
    </location>
</feature>
<sequence length="698" mass="77526">MAPDVDQYRAAGPVFAEWSYYEVNCVQLESLPLTAADACLCYDDYAGTVCRCSLCESMVLACQRELEKVSSFLLMKGAESEHNIGTCEYHVQSIASLEHDEQLVRLGQVEDVIGAAMGQVLALARFRRTNFTGLWRQLCRLQSHCMTHFSELVELLAASPLFDESSLETHQLFRVSQVYAAIQRCYSGCSRPMSDMRTSPSLSLWRGWVDPARARRVHRLLRTRLSGACAADSNTCCSHFGAYVSRHGQFSSDPAASSASPLSRPSELSQGSPYLRRYASPPSPPNTHITSPAHSARSLHRCKGGKKAYSVFLDSPTLSRYHTGLAAEASSSDSFAIRWMASSSSTEINVSHDVVYGPWFADHRTASAIELSPHQLLPFLQSELNLNKLAPVESPLNRMLPLSPESDADHRSRRRELQRNAQKIQKRIIMQDLSPIVLASEERSEFVDPAIPGLRVILRSCLRFAHADNLAACTLEGDDQSWLQSLLVDGIDLLECSDVGTEHLPFDLIEVHTSGSVDSMPDWLAQLVFESTLVHPVLDFDLYLHSIATLRASHVSSLPYWMVDYCRGPFGNRPHSLSSSASSSPNTHEIIPRTNGSLGRSSSGIPPPLSIRPRPNCSCETSPLLPSPVTASRSHQRRLDSRFLLKEVRYYLSAVLGIAVVFSITVSVWPHRQQIVKILFELIDLISQWIGRLLRLPA</sequence>
<dbReference type="Pfam" id="PF09359">
    <property type="entry name" value="VTC"/>
    <property type="match status" value="1"/>
</dbReference>
<dbReference type="Proteomes" id="UP000242474">
    <property type="component" value="Unassembled WGS sequence"/>
</dbReference>
<organism evidence="8 9">
    <name type="scientific">Coemansia reversa (strain ATCC 12441 / NRRL 1564)</name>
    <dbReference type="NCBI Taxonomy" id="763665"/>
    <lineage>
        <taxon>Eukaryota</taxon>
        <taxon>Fungi</taxon>
        <taxon>Fungi incertae sedis</taxon>
        <taxon>Zoopagomycota</taxon>
        <taxon>Kickxellomycotina</taxon>
        <taxon>Kickxellomycetes</taxon>
        <taxon>Kickxellales</taxon>
        <taxon>Kickxellaceae</taxon>
        <taxon>Coemansia</taxon>
    </lineage>
</organism>
<feature type="region of interest" description="Disordered" evidence="5">
    <location>
        <begin position="254"/>
        <end position="297"/>
    </location>
</feature>
<keyword evidence="3 6" id="KW-1133">Transmembrane helix</keyword>
<dbReference type="InterPro" id="IPR051572">
    <property type="entry name" value="VTC_Complex_Subunit"/>
</dbReference>
<reference evidence="8 9" key="1">
    <citation type="journal article" date="2015" name="Genome Biol. Evol.">
        <title>Phylogenomic analyses indicate that early fungi evolved digesting cell walls of algal ancestors of land plants.</title>
        <authorList>
            <person name="Chang Y."/>
            <person name="Wang S."/>
            <person name="Sekimoto S."/>
            <person name="Aerts A.L."/>
            <person name="Choi C."/>
            <person name="Clum A."/>
            <person name="LaButti K.M."/>
            <person name="Lindquist E.A."/>
            <person name="Yee Ngan C."/>
            <person name="Ohm R.A."/>
            <person name="Salamov A.A."/>
            <person name="Grigoriev I.V."/>
            <person name="Spatafora J.W."/>
            <person name="Berbee M.L."/>
        </authorList>
    </citation>
    <scope>NUCLEOTIDE SEQUENCE [LARGE SCALE GENOMIC DNA]</scope>
    <source>
        <strain evidence="8 9">NRRL 1564</strain>
    </source>
</reference>
<evidence type="ECO:0000256" key="3">
    <source>
        <dbReference type="ARBA" id="ARBA00022989"/>
    </source>
</evidence>
<feature type="transmembrane region" description="Helical" evidence="6">
    <location>
        <begin position="650"/>
        <end position="669"/>
    </location>
</feature>
<dbReference type="EMBL" id="KZ303503">
    <property type="protein sequence ID" value="PIA15904.1"/>
    <property type="molecule type" value="Genomic_DNA"/>
</dbReference>
<feature type="compositionally biased region" description="Polar residues" evidence="5">
    <location>
        <begin position="594"/>
        <end position="604"/>
    </location>
</feature>
<evidence type="ECO:0000256" key="6">
    <source>
        <dbReference type="SAM" id="Phobius"/>
    </source>
</evidence>
<keyword evidence="9" id="KW-1185">Reference proteome</keyword>
<feature type="region of interest" description="Disordered" evidence="5">
    <location>
        <begin position="576"/>
        <end position="605"/>
    </location>
</feature>
<evidence type="ECO:0000259" key="7">
    <source>
        <dbReference type="Pfam" id="PF09359"/>
    </source>
</evidence>